<reference evidence="4" key="1">
    <citation type="submission" date="2025-08" db="UniProtKB">
        <authorList>
            <consortium name="RefSeq"/>
        </authorList>
    </citation>
    <scope>IDENTIFICATION</scope>
</reference>
<keyword evidence="1" id="KW-0563">Paired box</keyword>
<dbReference type="Pfam" id="PF00292">
    <property type="entry name" value="PAX"/>
    <property type="match status" value="1"/>
</dbReference>
<dbReference type="InterPro" id="IPR001523">
    <property type="entry name" value="Paired_dom"/>
</dbReference>
<organism evidence="3 4">
    <name type="scientific">Hydra vulgaris</name>
    <name type="common">Hydra</name>
    <name type="synonym">Hydra attenuata</name>
    <dbReference type="NCBI Taxonomy" id="6087"/>
    <lineage>
        <taxon>Eukaryota</taxon>
        <taxon>Metazoa</taxon>
        <taxon>Cnidaria</taxon>
        <taxon>Hydrozoa</taxon>
        <taxon>Hydroidolina</taxon>
        <taxon>Anthoathecata</taxon>
        <taxon>Aplanulata</taxon>
        <taxon>Hydridae</taxon>
        <taxon>Hydra</taxon>
    </lineage>
</organism>
<dbReference type="Gene3D" id="1.10.10.10">
    <property type="entry name" value="Winged helix-like DNA-binding domain superfamily/Winged helix DNA-binding domain"/>
    <property type="match status" value="1"/>
</dbReference>
<dbReference type="RefSeq" id="XP_065654857.1">
    <property type="nucleotide sequence ID" value="XM_065798785.1"/>
</dbReference>
<dbReference type="SUPFAM" id="SSF46689">
    <property type="entry name" value="Homeodomain-like"/>
    <property type="match status" value="1"/>
</dbReference>
<dbReference type="GeneID" id="136081471"/>
<gene>
    <name evidence="4" type="primary">LOC136081471</name>
</gene>
<keyword evidence="3" id="KW-1185">Reference proteome</keyword>
<evidence type="ECO:0000313" key="3">
    <source>
        <dbReference type="Proteomes" id="UP001652625"/>
    </source>
</evidence>
<accession>A0ABM4C017</accession>
<dbReference type="InterPro" id="IPR036388">
    <property type="entry name" value="WH-like_DNA-bd_sf"/>
</dbReference>
<evidence type="ECO:0000259" key="2">
    <source>
        <dbReference type="PROSITE" id="PS51057"/>
    </source>
</evidence>
<dbReference type="InterPro" id="IPR009057">
    <property type="entry name" value="Homeodomain-like_sf"/>
</dbReference>
<evidence type="ECO:0000256" key="1">
    <source>
        <dbReference type="ARBA" id="ARBA00022724"/>
    </source>
</evidence>
<protein>
    <submittedName>
        <fullName evidence="4">Paired box protein 5 homolog</fullName>
    </submittedName>
</protein>
<sequence>MRKTNKLTTVKRAQIVILREQGLTLTFIAARFNVTHSCIIKRLKRYQEVGDFKSEAKTERPKVTTQMADNCIHRYAKAHPFASACEILSEIFPTGFTPCFVTIIRCLFKKLYNNFLNKRFLVIQ</sequence>
<feature type="domain" description="Paired" evidence="2">
    <location>
        <begin position="1"/>
        <end position="110"/>
    </location>
</feature>
<dbReference type="Proteomes" id="UP001652625">
    <property type="component" value="Chromosome 06"/>
</dbReference>
<name>A0ABM4C017_HYDVU</name>
<proteinExistence type="predicted"/>
<dbReference type="PROSITE" id="PS51057">
    <property type="entry name" value="PAIRED_2"/>
    <property type="match status" value="1"/>
</dbReference>
<evidence type="ECO:0000313" key="4">
    <source>
        <dbReference type="RefSeq" id="XP_065654857.1"/>
    </source>
</evidence>